<dbReference type="SUPFAM" id="SSF110004">
    <property type="entry name" value="Glycolipid transfer protein, GLTP"/>
    <property type="match status" value="1"/>
</dbReference>
<dbReference type="AlphaFoldDB" id="A0A0D3E6V9"/>
<dbReference type="HOGENOM" id="CLU_082630_2_0_1"/>
<dbReference type="GO" id="GO:0016020">
    <property type="term" value="C:membrane"/>
    <property type="evidence" value="ECO:0007669"/>
    <property type="project" value="TreeGrafter"/>
</dbReference>
<dbReference type="InterPro" id="IPR036497">
    <property type="entry name" value="GLTP_sf"/>
</dbReference>
<sequence>MAFILENIHCVLFPSKRVNKCHIHCTVLCRTNWSIFLMRDTIFQVKDLADASSSISTLQVMVDEDIEAGQAKKAFSHTRKLLRVKRALEMVRALFEEIIATEADSSLKDAAFKAYNQVLAPYHGHGLKESAETGMESLPTRALLLCMINETEETAKIQMKSYVTASTPVIEYLNKLFLSKKLGTNW</sequence>
<evidence type="ECO:0000259" key="1">
    <source>
        <dbReference type="Pfam" id="PF08718"/>
    </source>
</evidence>
<dbReference type="EnsemblPlants" id="Bo9g064300.1">
    <property type="protein sequence ID" value="Bo9g064300.1"/>
    <property type="gene ID" value="Bo9g064300"/>
</dbReference>
<evidence type="ECO:0000313" key="2">
    <source>
        <dbReference type="EnsemblPlants" id="Bo9g064300.1"/>
    </source>
</evidence>
<keyword evidence="3" id="KW-1185">Reference proteome</keyword>
<organism evidence="2 3">
    <name type="scientific">Brassica oleracea var. oleracea</name>
    <dbReference type="NCBI Taxonomy" id="109376"/>
    <lineage>
        <taxon>Eukaryota</taxon>
        <taxon>Viridiplantae</taxon>
        <taxon>Streptophyta</taxon>
        <taxon>Embryophyta</taxon>
        <taxon>Tracheophyta</taxon>
        <taxon>Spermatophyta</taxon>
        <taxon>Magnoliopsida</taxon>
        <taxon>eudicotyledons</taxon>
        <taxon>Gunneridae</taxon>
        <taxon>Pentapetalae</taxon>
        <taxon>rosids</taxon>
        <taxon>malvids</taxon>
        <taxon>Brassicales</taxon>
        <taxon>Brassicaceae</taxon>
        <taxon>Brassiceae</taxon>
        <taxon>Brassica</taxon>
    </lineage>
</organism>
<dbReference type="OMA" id="KQFANAC"/>
<dbReference type="GO" id="GO:1902388">
    <property type="term" value="F:ceramide 1-phosphate transfer activity"/>
    <property type="evidence" value="ECO:0007669"/>
    <property type="project" value="TreeGrafter"/>
</dbReference>
<dbReference type="STRING" id="109376.A0A0D3E6V9"/>
<protein>
    <recommendedName>
        <fullName evidence="1">Glycolipid transfer protein domain-containing protein</fullName>
    </recommendedName>
</protein>
<accession>A0A0D3E6V9</accession>
<dbReference type="InterPro" id="IPR014830">
    <property type="entry name" value="Glycolipid_transfer_prot_dom"/>
</dbReference>
<dbReference type="eggNOG" id="KOG4189">
    <property type="taxonomic scope" value="Eukaryota"/>
</dbReference>
<dbReference type="Gene3D" id="1.10.3520.10">
    <property type="entry name" value="Glycolipid transfer protein"/>
    <property type="match status" value="1"/>
</dbReference>
<dbReference type="GO" id="GO:1902387">
    <property type="term" value="F:ceramide 1-phosphate binding"/>
    <property type="evidence" value="ECO:0007669"/>
    <property type="project" value="TreeGrafter"/>
</dbReference>
<reference evidence="2" key="2">
    <citation type="submission" date="2015-03" db="UniProtKB">
        <authorList>
            <consortium name="EnsemblPlants"/>
        </authorList>
    </citation>
    <scope>IDENTIFICATION</scope>
</reference>
<feature type="domain" description="Glycolipid transfer protein" evidence="1">
    <location>
        <begin position="44"/>
        <end position="149"/>
    </location>
</feature>
<name>A0A0D3E6V9_BRAOL</name>
<dbReference type="Pfam" id="PF08718">
    <property type="entry name" value="GLTP"/>
    <property type="match status" value="1"/>
</dbReference>
<dbReference type="PANTHER" id="PTHR10219">
    <property type="entry name" value="GLYCOLIPID TRANSFER PROTEIN-RELATED"/>
    <property type="match status" value="1"/>
</dbReference>
<proteinExistence type="predicted"/>
<dbReference type="GO" id="GO:0005829">
    <property type="term" value="C:cytosol"/>
    <property type="evidence" value="ECO:0007669"/>
    <property type="project" value="TreeGrafter"/>
</dbReference>
<reference evidence="2 3" key="1">
    <citation type="journal article" date="2014" name="Genome Biol.">
        <title>Transcriptome and methylome profiling reveals relics of genome dominance in the mesopolyploid Brassica oleracea.</title>
        <authorList>
            <person name="Parkin I.A."/>
            <person name="Koh C."/>
            <person name="Tang H."/>
            <person name="Robinson S.J."/>
            <person name="Kagale S."/>
            <person name="Clarke W.E."/>
            <person name="Town C.D."/>
            <person name="Nixon J."/>
            <person name="Krishnakumar V."/>
            <person name="Bidwell S.L."/>
            <person name="Denoeud F."/>
            <person name="Belcram H."/>
            <person name="Links M.G."/>
            <person name="Just J."/>
            <person name="Clarke C."/>
            <person name="Bender T."/>
            <person name="Huebert T."/>
            <person name="Mason A.S."/>
            <person name="Pires J.C."/>
            <person name="Barker G."/>
            <person name="Moore J."/>
            <person name="Walley P.G."/>
            <person name="Manoli S."/>
            <person name="Batley J."/>
            <person name="Edwards D."/>
            <person name="Nelson M.N."/>
            <person name="Wang X."/>
            <person name="Paterson A.H."/>
            <person name="King G."/>
            <person name="Bancroft I."/>
            <person name="Chalhoub B."/>
            <person name="Sharpe A.G."/>
        </authorList>
    </citation>
    <scope>NUCLEOTIDE SEQUENCE</scope>
    <source>
        <strain evidence="2 3">cv. TO1000</strain>
    </source>
</reference>
<dbReference type="Gramene" id="Bo9g064300.1">
    <property type="protein sequence ID" value="Bo9g064300.1"/>
    <property type="gene ID" value="Bo9g064300"/>
</dbReference>
<dbReference type="Proteomes" id="UP000032141">
    <property type="component" value="Chromosome C9"/>
</dbReference>
<evidence type="ECO:0000313" key="3">
    <source>
        <dbReference type="Proteomes" id="UP000032141"/>
    </source>
</evidence>
<dbReference type="PANTHER" id="PTHR10219:SF43">
    <property type="entry name" value="GLYCOLIPID TRANSFER PROTEIN DOMAIN-CONTAINING PROTEIN"/>
    <property type="match status" value="1"/>
</dbReference>